<evidence type="ECO:0000313" key="4">
    <source>
        <dbReference type="Proteomes" id="UP001597024"/>
    </source>
</evidence>
<name>A0ABW3DVE9_9ACTN</name>
<dbReference type="InterPro" id="IPR000644">
    <property type="entry name" value="CBS_dom"/>
</dbReference>
<dbReference type="Proteomes" id="UP001597024">
    <property type="component" value="Unassembled WGS sequence"/>
</dbReference>
<keyword evidence="4" id="KW-1185">Reference proteome</keyword>
<organism evidence="3 4">
    <name type="scientific">Streptosporangium algeriense</name>
    <dbReference type="NCBI Taxonomy" id="1682748"/>
    <lineage>
        <taxon>Bacteria</taxon>
        <taxon>Bacillati</taxon>
        <taxon>Actinomycetota</taxon>
        <taxon>Actinomycetes</taxon>
        <taxon>Streptosporangiales</taxon>
        <taxon>Streptosporangiaceae</taxon>
        <taxon>Streptosporangium</taxon>
    </lineage>
</organism>
<dbReference type="EMBL" id="JBHTHX010000690">
    <property type="protein sequence ID" value="MFD0886702.1"/>
    <property type="molecule type" value="Genomic_DNA"/>
</dbReference>
<gene>
    <name evidence="3" type="ORF">ACFQ08_19315</name>
</gene>
<comment type="caution">
    <text evidence="3">The sequence shown here is derived from an EMBL/GenBank/DDBJ whole genome shotgun (WGS) entry which is preliminary data.</text>
</comment>
<feature type="domain" description="CBS" evidence="2">
    <location>
        <begin position="34"/>
        <end position="97"/>
    </location>
</feature>
<proteinExistence type="predicted"/>
<evidence type="ECO:0000256" key="1">
    <source>
        <dbReference type="PROSITE-ProRule" id="PRU00703"/>
    </source>
</evidence>
<keyword evidence="1" id="KW-0129">CBS domain</keyword>
<dbReference type="Pfam" id="PF00571">
    <property type="entry name" value="CBS"/>
    <property type="match status" value="1"/>
</dbReference>
<dbReference type="SUPFAM" id="SSF54631">
    <property type="entry name" value="CBS-domain pair"/>
    <property type="match status" value="1"/>
</dbReference>
<evidence type="ECO:0000259" key="2">
    <source>
        <dbReference type="PROSITE" id="PS51371"/>
    </source>
</evidence>
<dbReference type="InterPro" id="IPR046342">
    <property type="entry name" value="CBS_dom_sf"/>
</dbReference>
<accession>A0ABW3DVE9</accession>
<reference evidence="4" key="1">
    <citation type="journal article" date="2019" name="Int. J. Syst. Evol. Microbiol.">
        <title>The Global Catalogue of Microorganisms (GCM) 10K type strain sequencing project: providing services to taxonomists for standard genome sequencing and annotation.</title>
        <authorList>
            <consortium name="The Broad Institute Genomics Platform"/>
            <consortium name="The Broad Institute Genome Sequencing Center for Infectious Disease"/>
            <person name="Wu L."/>
            <person name="Ma J."/>
        </authorList>
    </citation>
    <scope>NUCLEOTIDE SEQUENCE [LARGE SCALE GENOMIC DNA]</scope>
    <source>
        <strain evidence="4">CCUG 62974</strain>
    </source>
</reference>
<dbReference type="Gene3D" id="3.10.580.10">
    <property type="entry name" value="CBS-domain"/>
    <property type="match status" value="1"/>
</dbReference>
<sequence length="100" mass="10327">LERSMEPWAAVLGLLGVLHVRDALVRPDASPAELARPVPLLGRDTTIPEAVSALQEAHAHVGLVTGGSTEGGLGGSEVVGMVSLTDLLGELLDMRVLAAR</sequence>
<feature type="non-terminal residue" evidence="3">
    <location>
        <position position="1"/>
    </location>
</feature>
<protein>
    <submittedName>
        <fullName evidence="3">CBS domain-containing protein</fullName>
    </submittedName>
</protein>
<evidence type="ECO:0000313" key="3">
    <source>
        <dbReference type="EMBL" id="MFD0886702.1"/>
    </source>
</evidence>
<dbReference type="PROSITE" id="PS51371">
    <property type="entry name" value="CBS"/>
    <property type="match status" value="1"/>
</dbReference>